<dbReference type="EMBL" id="ML213660">
    <property type="protein sequence ID" value="TFK32916.1"/>
    <property type="molecule type" value="Genomic_DNA"/>
</dbReference>
<sequence>MHRKQTRNKGTNSHNIHKRGGFTKCLTPHKLQHLSHRLTPNGLLREMGRLASHQLSFPILTSSAVYGLCFVIRIVCDRCFGLILLAGAEGVIGTCAWPP</sequence>
<evidence type="ECO:0000313" key="2">
    <source>
        <dbReference type="Proteomes" id="UP000308652"/>
    </source>
</evidence>
<gene>
    <name evidence="1" type="ORF">BDQ12DRAFT_691887</name>
</gene>
<proteinExistence type="predicted"/>
<evidence type="ECO:0000313" key="1">
    <source>
        <dbReference type="EMBL" id="TFK32916.1"/>
    </source>
</evidence>
<accession>A0A5C3LLW6</accession>
<reference evidence="1 2" key="1">
    <citation type="journal article" date="2019" name="Nat. Ecol. Evol.">
        <title>Megaphylogeny resolves global patterns of mushroom evolution.</title>
        <authorList>
            <person name="Varga T."/>
            <person name="Krizsan K."/>
            <person name="Foldi C."/>
            <person name="Dima B."/>
            <person name="Sanchez-Garcia M."/>
            <person name="Sanchez-Ramirez S."/>
            <person name="Szollosi G.J."/>
            <person name="Szarkandi J.G."/>
            <person name="Papp V."/>
            <person name="Albert L."/>
            <person name="Andreopoulos W."/>
            <person name="Angelini C."/>
            <person name="Antonin V."/>
            <person name="Barry K.W."/>
            <person name="Bougher N.L."/>
            <person name="Buchanan P."/>
            <person name="Buyck B."/>
            <person name="Bense V."/>
            <person name="Catcheside P."/>
            <person name="Chovatia M."/>
            <person name="Cooper J."/>
            <person name="Damon W."/>
            <person name="Desjardin D."/>
            <person name="Finy P."/>
            <person name="Geml J."/>
            <person name="Haridas S."/>
            <person name="Hughes K."/>
            <person name="Justo A."/>
            <person name="Karasinski D."/>
            <person name="Kautmanova I."/>
            <person name="Kiss B."/>
            <person name="Kocsube S."/>
            <person name="Kotiranta H."/>
            <person name="LaButti K.M."/>
            <person name="Lechner B.E."/>
            <person name="Liimatainen K."/>
            <person name="Lipzen A."/>
            <person name="Lukacs Z."/>
            <person name="Mihaltcheva S."/>
            <person name="Morgado L.N."/>
            <person name="Niskanen T."/>
            <person name="Noordeloos M.E."/>
            <person name="Ohm R.A."/>
            <person name="Ortiz-Santana B."/>
            <person name="Ovrebo C."/>
            <person name="Racz N."/>
            <person name="Riley R."/>
            <person name="Savchenko A."/>
            <person name="Shiryaev A."/>
            <person name="Soop K."/>
            <person name="Spirin V."/>
            <person name="Szebenyi C."/>
            <person name="Tomsovsky M."/>
            <person name="Tulloss R.E."/>
            <person name="Uehling J."/>
            <person name="Grigoriev I.V."/>
            <person name="Vagvolgyi C."/>
            <person name="Papp T."/>
            <person name="Martin F.M."/>
            <person name="Miettinen O."/>
            <person name="Hibbett D.S."/>
            <person name="Nagy L.G."/>
        </authorList>
    </citation>
    <scope>NUCLEOTIDE SEQUENCE [LARGE SCALE GENOMIC DNA]</scope>
    <source>
        <strain evidence="1 2">CBS 166.37</strain>
    </source>
</reference>
<dbReference type="Proteomes" id="UP000308652">
    <property type="component" value="Unassembled WGS sequence"/>
</dbReference>
<keyword evidence="2" id="KW-1185">Reference proteome</keyword>
<dbReference type="AlphaFoldDB" id="A0A5C3LLW6"/>
<name>A0A5C3LLW6_9AGAR</name>
<protein>
    <submittedName>
        <fullName evidence="1">Uncharacterized protein</fullName>
    </submittedName>
</protein>
<organism evidence="1 2">
    <name type="scientific">Crucibulum laeve</name>
    <dbReference type="NCBI Taxonomy" id="68775"/>
    <lineage>
        <taxon>Eukaryota</taxon>
        <taxon>Fungi</taxon>
        <taxon>Dikarya</taxon>
        <taxon>Basidiomycota</taxon>
        <taxon>Agaricomycotina</taxon>
        <taxon>Agaricomycetes</taxon>
        <taxon>Agaricomycetidae</taxon>
        <taxon>Agaricales</taxon>
        <taxon>Agaricineae</taxon>
        <taxon>Nidulariaceae</taxon>
        <taxon>Crucibulum</taxon>
    </lineage>
</organism>